<dbReference type="GO" id="GO:0035529">
    <property type="term" value="F:NADH pyrophosphatase activity"/>
    <property type="evidence" value="ECO:0007669"/>
    <property type="project" value="TreeGrafter"/>
</dbReference>
<dbReference type="PROSITE" id="PS51462">
    <property type="entry name" value="NUDIX"/>
    <property type="match status" value="1"/>
</dbReference>
<comment type="catalytic activity">
    <reaction evidence="9">
        <text>a 5'-end NAD(+)-phospho-ribonucleoside in mRNA + H2O = a 5'-end phospho-adenosine-phospho-ribonucleoside in mRNA + beta-nicotinamide D-ribonucleotide + 2 H(+)</text>
        <dbReference type="Rhea" id="RHEA:60876"/>
        <dbReference type="Rhea" id="RHEA-COMP:15698"/>
        <dbReference type="Rhea" id="RHEA-COMP:15719"/>
        <dbReference type="ChEBI" id="CHEBI:14649"/>
        <dbReference type="ChEBI" id="CHEBI:15377"/>
        <dbReference type="ChEBI" id="CHEBI:15378"/>
        <dbReference type="ChEBI" id="CHEBI:144029"/>
        <dbReference type="ChEBI" id="CHEBI:144051"/>
    </reaction>
    <physiologicalReaction direction="left-to-right" evidence="9">
        <dbReference type="Rhea" id="RHEA:60877"/>
    </physiologicalReaction>
</comment>
<dbReference type="PANTHER" id="PTHR42904">
    <property type="entry name" value="NUDIX HYDROLASE, NUDC SUBFAMILY"/>
    <property type="match status" value="1"/>
</dbReference>
<comment type="caution">
    <text evidence="11">The sequence shown here is derived from an EMBL/GenBank/DDBJ whole genome shotgun (WGS) entry which is preliminary data.</text>
</comment>
<keyword evidence="6" id="KW-0378">Hydrolase</keyword>
<evidence type="ECO:0000256" key="2">
    <source>
        <dbReference type="ARBA" id="ARBA00001947"/>
    </source>
</evidence>
<reference evidence="11 12" key="1">
    <citation type="submission" date="2015-09" db="EMBL/GenBank/DDBJ databases">
        <authorList>
            <person name="Jackson K.R."/>
            <person name="Lunt B.L."/>
            <person name="Fisher J.N.B."/>
            <person name="Gardner A.V."/>
            <person name="Bailey M.E."/>
            <person name="Deus L.M."/>
            <person name="Earl A.S."/>
            <person name="Gibby P.D."/>
            <person name="Hartmann K.A."/>
            <person name="Liu J.E."/>
            <person name="Manci A.M."/>
            <person name="Nielsen D.A."/>
            <person name="Solomon M.B."/>
            <person name="Breakwell D.P."/>
            <person name="Burnett S.H."/>
            <person name="Grose J.H."/>
        </authorList>
    </citation>
    <scope>NUCLEOTIDE SEQUENCE [LARGE SCALE GENOMIC DNA]</scope>
    <source>
        <strain evidence="11 12">16</strain>
    </source>
</reference>
<sequence>MPFPFFADEPSARVGFAGNRLDRLSEKRGDADWFARQLAVPDARFILYAGDRPVVSLRDAGRLTATHDRVVADRLGADLAAPILLGFDTGSDLATDLPGATPWFAAETRLPPEAIEAEEREGGPFKLIDLRSLAMQGVLPAHEMGAIAQARSLLGWHESHRFCSRCGQPSRPAAAGYRRDCPACGAQHFPRTDPVAIMMVTDGENCLLGRQARFAPGMYSCLAGFIEPGETIEAAVRRETWEEAGIEVGRVTYHASQPWPMVSTLMIGCLAEAVTTEIRRDEEELEDCRWFSRAETRAMLDRTHPDGLFAANPYAIAWHLVRAWAGA</sequence>
<dbReference type="InterPro" id="IPR049734">
    <property type="entry name" value="NudC-like_C"/>
</dbReference>
<dbReference type="CDD" id="cd03429">
    <property type="entry name" value="NUDIX_NADH_pyrophosphatase_Nudt13"/>
    <property type="match status" value="1"/>
</dbReference>
<dbReference type="Gene3D" id="3.90.79.10">
    <property type="entry name" value="Nucleoside Triphosphate Pyrophosphohydrolase"/>
    <property type="match status" value="1"/>
</dbReference>
<dbReference type="InterPro" id="IPR000086">
    <property type="entry name" value="NUDIX_hydrolase_dom"/>
</dbReference>
<dbReference type="Gene3D" id="3.90.79.20">
    <property type="match status" value="1"/>
</dbReference>
<dbReference type="GO" id="GO:0005829">
    <property type="term" value="C:cytosol"/>
    <property type="evidence" value="ECO:0007669"/>
    <property type="project" value="TreeGrafter"/>
</dbReference>
<name>A0A0P6VM35_9HYPH</name>
<dbReference type="AlphaFoldDB" id="A0A0P6VM35"/>
<dbReference type="SUPFAM" id="SSF55811">
    <property type="entry name" value="Nudix"/>
    <property type="match status" value="1"/>
</dbReference>
<keyword evidence="7" id="KW-0460">Magnesium</keyword>
<dbReference type="EC" id="3.6.1.22" evidence="4"/>
<evidence type="ECO:0000256" key="3">
    <source>
        <dbReference type="ARBA" id="ARBA00009595"/>
    </source>
</evidence>
<dbReference type="Proteomes" id="UP000048984">
    <property type="component" value="Unassembled WGS sequence"/>
</dbReference>
<keyword evidence="5" id="KW-0479">Metal-binding</keyword>
<gene>
    <name evidence="11" type="ORF">ABB55_12925</name>
</gene>
<dbReference type="PANTHER" id="PTHR42904:SF6">
    <property type="entry name" value="NAD-CAPPED RNA HYDROLASE NUDT12"/>
    <property type="match status" value="1"/>
</dbReference>
<evidence type="ECO:0000313" key="11">
    <source>
        <dbReference type="EMBL" id="KPL53008.1"/>
    </source>
</evidence>
<dbReference type="InterPro" id="IPR015375">
    <property type="entry name" value="NADH_PPase-like_N"/>
</dbReference>
<dbReference type="NCBIfam" id="NF001299">
    <property type="entry name" value="PRK00241.1"/>
    <property type="match status" value="1"/>
</dbReference>
<feature type="domain" description="Nudix hydrolase" evidence="10">
    <location>
        <begin position="190"/>
        <end position="314"/>
    </location>
</feature>
<evidence type="ECO:0000256" key="4">
    <source>
        <dbReference type="ARBA" id="ARBA00012381"/>
    </source>
</evidence>
<evidence type="ECO:0000256" key="1">
    <source>
        <dbReference type="ARBA" id="ARBA00001946"/>
    </source>
</evidence>
<evidence type="ECO:0000256" key="6">
    <source>
        <dbReference type="ARBA" id="ARBA00022801"/>
    </source>
</evidence>
<dbReference type="STRING" id="665126.ABB55_12925"/>
<dbReference type="InterPro" id="IPR015797">
    <property type="entry name" value="NUDIX_hydrolase-like_dom_sf"/>
</dbReference>
<proteinExistence type="inferred from homology"/>
<dbReference type="GO" id="GO:0019677">
    <property type="term" value="P:NAD+ catabolic process"/>
    <property type="evidence" value="ECO:0007669"/>
    <property type="project" value="TreeGrafter"/>
</dbReference>
<accession>A0A0P6VM35</accession>
<dbReference type="GO" id="GO:0006742">
    <property type="term" value="P:NADP+ catabolic process"/>
    <property type="evidence" value="ECO:0007669"/>
    <property type="project" value="TreeGrafter"/>
</dbReference>
<dbReference type="Pfam" id="PF00293">
    <property type="entry name" value="NUDIX"/>
    <property type="match status" value="1"/>
</dbReference>
<comment type="similarity">
    <text evidence="3">Belongs to the Nudix hydrolase family. NudC subfamily.</text>
</comment>
<dbReference type="RefSeq" id="WP_054359171.1">
    <property type="nucleotide sequence ID" value="NZ_LJYW01000001.1"/>
</dbReference>
<comment type="cofactor">
    <cofactor evidence="2">
        <name>Zn(2+)</name>
        <dbReference type="ChEBI" id="CHEBI:29105"/>
    </cofactor>
</comment>
<dbReference type="PROSITE" id="PS00893">
    <property type="entry name" value="NUDIX_BOX"/>
    <property type="match status" value="1"/>
</dbReference>
<dbReference type="Pfam" id="PF09297">
    <property type="entry name" value="Zn_ribbon_NUD"/>
    <property type="match status" value="1"/>
</dbReference>
<dbReference type="InterPro" id="IPR015376">
    <property type="entry name" value="Znr_NADH_PPase"/>
</dbReference>
<keyword evidence="12" id="KW-1185">Reference proteome</keyword>
<dbReference type="GO" id="GO:0046872">
    <property type="term" value="F:metal ion binding"/>
    <property type="evidence" value="ECO:0007669"/>
    <property type="project" value="UniProtKB-KW"/>
</dbReference>
<dbReference type="InterPro" id="IPR020084">
    <property type="entry name" value="NUDIX_hydrolase_CS"/>
</dbReference>
<dbReference type="EMBL" id="LJYW01000001">
    <property type="protein sequence ID" value="KPL53008.1"/>
    <property type="molecule type" value="Genomic_DNA"/>
</dbReference>
<protein>
    <recommendedName>
        <fullName evidence="4">NAD(+) diphosphatase</fullName>
        <ecNumber evidence="4">3.6.1.22</ecNumber>
    </recommendedName>
</protein>
<evidence type="ECO:0000256" key="8">
    <source>
        <dbReference type="ARBA" id="ARBA00023027"/>
    </source>
</evidence>
<dbReference type="Pfam" id="PF09296">
    <property type="entry name" value="NUDIX-like"/>
    <property type="match status" value="1"/>
</dbReference>
<dbReference type="InterPro" id="IPR050241">
    <property type="entry name" value="NAD-cap_RNA_hydrolase_NudC"/>
</dbReference>
<evidence type="ECO:0000256" key="7">
    <source>
        <dbReference type="ARBA" id="ARBA00022842"/>
    </source>
</evidence>
<evidence type="ECO:0000256" key="5">
    <source>
        <dbReference type="ARBA" id="ARBA00022723"/>
    </source>
</evidence>
<evidence type="ECO:0000259" key="10">
    <source>
        <dbReference type="PROSITE" id="PS51462"/>
    </source>
</evidence>
<comment type="cofactor">
    <cofactor evidence="1">
        <name>Mg(2+)</name>
        <dbReference type="ChEBI" id="CHEBI:18420"/>
    </cofactor>
</comment>
<reference evidence="11 12" key="2">
    <citation type="submission" date="2015-10" db="EMBL/GenBank/DDBJ databases">
        <title>Draft Genome Sequence of Prosthecomicrobium hirschii ATCC 27832.</title>
        <authorList>
            <person name="Daniel J."/>
            <person name="Givan S.A."/>
            <person name="Brun Y.V."/>
            <person name="Brown P.J."/>
        </authorList>
    </citation>
    <scope>NUCLEOTIDE SEQUENCE [LARGE SCALE GENOMIC DNA]</scope>
    <source>
        <strain evidence="11 12">16</strain>
    </source>
</reference>
<organism evidence="11 12">
    <name type="scientific">Prosthecodimorpha hirschii</name>
    <dbReference type="NCBI Taxonomy" id="665126"/>
    <lineage>
        <taxon>Bacteria</taxon>
        <taxon>Pseudomonadati</taxon>
        <taxon>Pseudomonadota</taxon>
        <taxon>Alphaproteobacteria</taxon>
        <taxon>Hyphomicrobiales</taxon>
        <taxon>Ancalomicrobiaceae</taxon>
        <taxon>Prosthecodimorpha</taxon>
    </lineage>
</organism>
<evidence type="ECO:0000313" key="12">
    <source>
        <dbReference type="Proteomes" id="UP000048984"/>
    </source>
</evidence>
<evidence type="ECO:0000256" key="9">
    <source>
        <dbReference type="ARBA" id="ARBA00023679"/>
    </source>
</evidence>
<keyword evidence="8" id="KW-0520">NAD</keyword>